<dbReference type="PANTHER" id="PTHR30126">
    <property type="entry name" value="HTH-TYPE TRANSCRIPTIONAL REGULATOR"/>
    <property type="match status" value="1"/>
</dbReference>
<dbReference type="PRINTS" id="PR00039">
    <property type="entry name" value="HTHLYSR"/>
</dbReference>
<proteinExistence type="inferred from homology"/>
<dbReference type="GO" id="GO:0000976">
    <property type="term" value="F:transcription cis-regulatory region binding"/>
    <property type="evidence" value="ECO:0007669"/>
    <property type="project" value="TreeGrafter"/>
</dbReference>
<evidence type="ECO:0000313" key="7">
    <source>
        <dbReference type="Proteomes" id="UP000245412"/>
    </source>
</evidence>
<dbReference type="InterPro" id="IPR036390">
    <property type="entry name" value="WH_DNA-bd_sf"/>
</dbReference>
<evidence type="ECO:0000256" key="1">
    <source>
        <dbReference type="ARBA" id="ARBA00009437"/>
    </source>
</evidence>
<keyword evidence="3 6" id="KW-0238">DNA-binding</keyword>
<name>A0AB73T9Z5_9FIRM</name>
<keyword evidence="2" id="KW-0805">Transcription regulation</keyword>
<evidence type="ECO:0000256" key="3">
    <source>
        <dbReference type="ARBA" id="ARBA00023125"/>
    </source>
</evidence>
<dbReference type="Proteomes" id="UP000245412">
    <property type="component" value="Unassembled WGS sequence"/>
</dbReference>
<dbReference type="CDD" id="cd05466">
    <property type="entry name" value="PBP2_LTTR_substrate"/>
    <property type="match status" value="1"/>
</dbReference>
<reference evidence="6 7" key="1">
    <citation type="submission" date="2018-05" db="EMBL/GenBank/DDBJ databases">
        <authorList>
            <person name="Goeker M."/>
            <person name="Huntemann M."/>
            <person name="Clum A."/>
            <person name="Pillay M."/>
            <person name="Palaniappan K."/>
            <person name="Varghese N."/>
            <person name="Mikhailova N."/>
            <person name="Stamatis D."/>
            <person name="Reddy T."/>
            <person name="Daum C."/>
            <person name="Shapiro N."/>
            <person name="Ivanova N."/>
            <person name="Kyrpides N."/>
            <person name="Woyke T."/>
        </authorList>
    </citation>
    <scope>NUCLEOTIDE SEQUENCE [LARGE SCALE GENOMIC DNA]</scope>
    <source>
        <strain evidence="6 7">DSM 26524</strain>
    </source>
</reference>
<evidence type="ECO:0000256" key="2">
    <source>
        <dbReference type="ARBA" id="ARBA00023015"/>
    </source>
</evidence>
<dbReference type="PANTHER" id="PTHR30126:SF64">
    <property type="entry name" value="HTH-TYPE TRANSCRIPTIONAL REGULATOR CITR"/>
    <property type="match status" value="1"/>
</dbReference>
<keyword evidence="7" id="KW-1185">Reference proteome</keyword>
<accession>A0AB73T9Z5</accession>
<dbReference type="AlphaFoldDB" id="A0AB73T9Z5"/>
<dbReference type="PROSITE" id="PS50931">
    <property type="entry name" value="HTH_LYSR"/>
    <property type="match status" value="1"/>
</dbReference>
<keyword evidence="4" id="KW-0804">Transcription</keyword>
<dbReference type="EMBL" id="QGGY01000001">
    <property type="protein sequence ID" value="PWJ78858.1"/>
    <property type="molecule type" value="Genomic_DNA"/>
</dbReference>
<organism evidence="6 7">
    <name type="scientific">Murimonas intestini</name>
    <dbReference type="NCBI Taxonomy" id="1337051"/>
    <lineage>
        <taxon>Bacteria</taxon>
        <taxon>Bacillati</taxon>
        <taxon>Bacillota</taxon>
        <taxon>Clostridia</taxon>
        <taxon>Lachnospirales</taxon>
        <taxon>Lachnospiraceae</taxon>
        <taxon>Murimonas</taxon>
    </lineage>
</organism>
<comment type="caution">
    <text evidence="6">The sequence shown here is derived from an EMBL/GenBank/DDBJ whole genome shotgun (WGS) entry which is preliminary data.</text>
</comment>
<dbReference type="Gene3D" id="3.40.190.290">
    <property type="match status" value="1"/>
</dbReference>
<dbReference type="InterPro" id="IPR036388">
    <property type="entry name" value="WH-like_DNA-bd_sf"/>
</dbReference>
<sequence length="308" mass="34794">MDQNLSLYKIFYTVASTGNISHAAEALYISQPAISKSIRKLEQSLNTTLFSRTSRGVRLTDEGALLFDYVKSAFDFIEAGEQQLKMALDLGIGHLRIGVSTTLCKYLLLPYLQRFIGLHPHIKIAIECQSTNQTLQLLEERKIDIGLIGRPERFSHIHFQPLTEIEDIFVSTRSYLDNLMLRLPGLSCAQEHSPASIQEIAKAGTLMLLDKENMTRQYINDYLKEHAIEPNNLIEISSMDLLIDFAKISLGIACVIKKFVEKELDDGSLIQIPLPCPIHKRQVGFAWPADITPSPSVKEFLDFLDMEK</sequence>
<protein>
    <submittedName>
        <fullName evidence="6">DNA-binding transcriptional LysR family regulator</fullName>
    </submittedName>
</protein>
<evidence type="ECO:0000256" key="4">
    <source>
        <dbReference type="ARBA" id="ARBA00023163"/>
    </source>
</evidence>
<dbReference type="RefSeq" id="WP_109624302.1">
    <property type="nucleotide sequence ID" value="NZ_CABJAT010000001.1"/>
</dbReference>
<dbReference type="FunFam" id="1.10.10.10:FF:000001">
    <property type="entry name" value="LysR family transcriptional regulator"/>
    <property type="match status" value="1"/>
</dbReference>
<dbReference type="GO" id="GO:0003700">
    <property type="term" value="F:DNA-binding transcription factor activity"/>
    <property type="evidence" value="ECO:0007669"/>
    <property type="project" value="InterPro"/>
</dbReference>
<gene>
    <name evidence="6" type="ORF">C7383_101228</name>
</gene>
<evidence type="ECO:0000259" key="5">
    <source>
        <dbReference type="PROSITE" id="PS50931"/>
    </source>
</evidence>
<evidence type="ECO:0000313" key="6">
    <source>
        <dbReference type="EMBL" id="PWJ78858.1"/>
    </source>
</evidence>
<dbReference type="Gene3D" id="1.10.10.10">
    <property type="entry name" value="Winged helix-like DNA-binding domain superfamily/Winged helix DNA-binding domain"/>
    <property type="match status" value="1"/>
</dbReference>
<dbReference type="SUPFAM" id="SSF53850">
    <property type="entry name" value="Periplasmic binding protein-like II"/>
    <property type="match status" value="1"/>
</dbReference>
<dbReference type="InterPro" id="IPR000847">
    <property type="entry name" value="LysR_HTH_N"/>
</dbReference>
<feature type="domain" description="HTH lysR-type" evidence="5">
    <location>
        <begin position="1"/>
        <end position="60"/>
    </location>
</feature>
<dbReference type="SUPFAM" id="SSF46785">
    <property type="entry name" value="Winged helix' DNA-binding domain"/>
    <property type="match status" value="1"/>
</dbReference>
<dbReference type="Pfam" id="PF00126">
    <property type="entry name" value="HTH_1"/>
    <property type="match status" value="1"/>
</dbReference>
<dbReference type="Pfam" id="PF03466">
    <property type="entry name" value="LysR_substrate"/>
    <property type="match status" value="1"/>
</dbReference>
<comment type="similarity">
    <text evidence="1">Belongs to the LysR transcriptional regulatory family.</text>
</comment>
<dbReference type="InterPro" id="IPR005119">
    <property type="entry name" value="LysR_subst-bd"/>
</dbReference>